<dbReference type="GO" id="GO:0035861">
    <property type="term" value="C:site of double-strand break"/>
    <property type="evidence" value="ECO:0007669"/>
    <property type="project" value="TreeGrafter"/>
</dbReference>
<feature type="region of interest" description="Disordered" evidence="10">
    <location>
        <begin position="486"/>
        <end position="607"/>
    </location>
</feature>
<feature type="domain" description="UBZ3-type" evidence="12">
    <location>
        <begin position="602"/>
        <end position="647"/>
    </location>
</feature>
<evidence type="ECO:0000256" key="8">
    <source>
        <dbReference type="ARBA" id="ARBA00023242"/>
    </source>
</evidence>
<evidence type="ECO:0000256" key="3">
    <source>
        <dbReference type="ARBA" id="ARBA00022723"/>
    </source>
</evidence>
<feature type="compositionally biased region" description="Low complexity" evidence="10">
    <location>
        <begin position="497"/>
        <end position="508"/>
    </location>
</feature>
<evidence type="ECO:0000259" key="12">
    <source>
        <dbReference type="PROSITE" id="PS51907"/>
    </source>
</evidence>
<dbReference type="GO" id="GO:0042276">
    <property type="term" value="P:error-prone translesion synthesis"/>
    <property type="evidence" value="ECO:0007669"/>
    <property type="project" value="TreeGrafter"/>
</dbReference>
<dbReference type="PANTHER" id="PTHR45873">
    <property type="entry name" value="DNA POLYMERASE ETA"/>
    <property type="match status" value="1"/>
</dbReference>
<reference evidence="13" key="1">
    <citation type="journal article" date="2022" name="G3 (Bethesda)">
        <title>High quality genome of the basidiomycete yeast Dioszegia hungarica PDD-24b-2 isolated from cloud water.</title>
        <authorList>
            <person name="Jarrige D."/>
            <person name="Haridas S."/>
            <person name="Bleykasten-Grosshans C."/>
            <person name="Joly M."/>
            <person name="Nadalig T."/>
            <person name="Sancelme M."/>
            <person name="Vuilleumier S."/>
            <person name="Grigoriev I.V."/>
            <person name="Amato P."/>
            <person name="Bringel F."/>
        </authorList>
    </citation>
    <scope>NUCLEOTIDE SEQUENCE</scope>
    <source>
        <strain evidence="13">PDD-24b-2</strain>
    </source>
</reference>
<dbReference type="GO" id="GO:0003684">
    <property type="term" value="F:damaged DNA binding"/>
    <property type="evidence" value="ECO:0007669"/>
    <property type="project" value="InterPro"/>
</dbReference>
<dbReference type="InterPro" id="IPR036775">
    <property type="entry name" value="DNA_pol_Y-fam_lit_finger_sf"/>
</dbReference>
<protein>
    <recommendedName>
        <fullName evidence="9">DNA polymerase eta</fullName>
    </recommendedName>
</protein>
<sequence length="687" mass="74936">MAFLTGHPQRSSTARPAVTYRHLLSSSALTVHNPLRTIAHCDIDAAYAQFEQVRLGLPDDIPLICAQWQSIIAVNYPARKFGIKRFNTIDEAKKMCPHLTVQHVATYRDGEAEAGYWGEVDSRTHKVSLDPYRRESLKILAIFKEMISKGEIEKASIDEAFLDLTPMVIDKLLLLHPQLANVPDDAPDGLDSSIPSPPPIDWTTAGNVVPINGEQAEKEVGEDVDKTSAEPPDTWEDWALFVGAEIMGELRAEVYKQLHYTCSAGIAHNKAIAKLCSAWKKPNAQTVLRAAATPAFLRDMEFTDIRMLGGKLGTSIATEFGVKTVGDLLTVPLEELQKRFGEESIWVYNIARGIDLSEVTARVATKSMLASKNTRPAVTTPEQGLHWIKILAGELCVRLREAREVTPGIWPKTIALGYRTGIESVKHRQIPFPFSRNLNTEYIVKFAKRLWDEVCQPMARGGMKLNNMSLTFSGLERMEGGQKGIEGFFAAAPPPTTSETPSASIAPSMPTSSKAAVIKHSRSRSPIPTSETAPPPPKRRLPTLHTGKPKNPLHGFLVKNGESSKPAASLPISQATDVISLLDDEDEHEPSSASGPRAAVEDDGTSWTCPRCSTSLSVKAGSGQKAQLAEKKQEHEDYHFALDLQEGKSPAKARPPAKPGAAKAVKKVKKPEGIKAFFAPKPGGKGA</sequence>
<evidence type="ECO:0000256" key="4">
    <source>
        <dbReference type="ARBA" id="ARBA00022763"/>
    </source>
</evidence>
<dbReference type="GO" id="GO:0008270">
    <property type="term" value="F:zinc ion binding"/>
    <property type="evidence" value="ECO:0007669"/>
    <property type="project" value="UniProtKB-KW"/>
</dbReference>
<dbReference type="CDD" id="cd01702">
    <property type="entry name" value="PolY_Pol_eta"/>
    <property type="match status" value="1"/>
</dbReference>
<dbReference type="InterPro" id="IPR043128">
    <property type="entry name" value="Rev_trsase/Diguanyl_cyclase"/>
</dbReference>
<keyword evidence="8" id="KW-0539">Nucleus</keyword>
<dbReference type="FunFam" id="1.10.150.20:FF:000014">
    <property type="entry name" value="Polymerase (DNA directed), eta"/>
    <property type="match status" value="1"/>
</dbReference>
<gene>
    <name evidence="13" type="ORF">MKK02DRAFT_43391</name>
</gene>
<dbReference type="SUPFAM" id="SSF100879">
    <property type="entry name" value="Lesion bypass DNA polymerase (Y-family), little finger domain"/>
    <property type="match status" value="1"/>
</dbReference>
<evidence type="ECO:0000256" key="10">
    <source>
        <dbReference type="SAM" id="MobiDB-lite"/>
    </source>
</evidence>
<dbReference type="GO" id="GO:0005634">
    <property type="term" value="C:nucleus"/>
    <property type="evidence" value="ECO:0007669"/>
    <property type="project" value="UniProtKB-SubCell"/>
</dbReference>
<dbReference type="SUPFAM" id="SSF56672">
    <property type="entry name" value="DNA/RNA polymerases"/>
    <property type="match status" value="1"/>
</dbReference>
<organism evidence="13 14">
    <name type="scientific">Dioszegia hungarica</name>
    <dbReference type="NCBI Taxonomy" id="4972"/>
    <lineage>
        <taxon>Eukaryota</taxon>
        <taxon>Fungi</taxon>
        <taxon>Dikarya</taxon>
        <taxon>Basidiomycota</taxon>
        <taxon>Agaricomycotina</taxon>
        <taxon>Tremellomycetes</taxon>
        <taxon>Tremellales</taxon>
        <taxon>Bulleribasidiaceae</taxon>
        <taxon>Dioszegia</taxon>
    </lineage>
</organism>
<evidence type="ECO:0000256" key="9">
    <source>
        <dbReference type="ARBA" id="ARBA00044975"/>
    </source>
</evidence>
<dbReference type="InterPro" id="IPR001126">
    <property type="entry name" value="UmuC"/>
</dbReference>
<evidence type="ECO:0000259" key="11">
    <source>
        <dbReference type="PROSITE" id="PS50173"/>
    </source>
</evidence>
<dbReference type="Gene3D" id="1.10.150.20">
    <property type="entry name" value="5' to 3' exonuclease, C-terminal subdomain"/>
    <property type="match status" value="1"/>
</dbReference>
<evidence type="ECO:0000256" key="7">
    <source>
        <dbReference type="ARBA" id="ARBA00023204"/>
    </source>
</evidence>
<evidence type="ECO:0000256" key="6">
    <source>
        <dbReference type="ARBA" id="ARBA00022833"/>
    </source>
</evidence>
<dbReference type="GO" id="GO:0006281">
    <property type="term" value="P:DNA repair"/>
    <property type="evidence" value="ECO:0007669"/>
    <property type="project" value="UniProtKB-KW"/>
</dbReference>
<keyword evidence="3" id="KW-0479">Metal-binding</keyword>
<keyword evidence="2" id="KW-0808">Transferase</keyword>
<dbReference type="AlphaFoldDB" id="A0AA38LUD9"/>
<keyword evidence="6" id="KW-0862">Zinc</keyword>
<evidence type="ECO:0000313" key="13">
    <source>
        <dbReference type="EMBL" id="KAI9637467.1"/>
    </source>
</evidence>
<evidence type="ECO:0000313" key="14">
    <source>
        <dbReference type="Proteomes" id="UP001164286"/>
    </source>
</evidence>
<dbReference type="InterPro" id="IPR043502">
    <property type="entry name" value="DNA/RNA_pol_sf"/>
</dbReference>
<keyword evidence="14" id="KW-1185">Reference proteome</keyword>
<dbReference type="FunFam" id="3.40.1170.60:FF:000008">
    <property type="entry name" value="DNA polymerase eta subunit"/>
    <property type="match status" value="1"/>
</dbReference>
<comment type="subcellular location">
    <subcellularLocation>
        <location evidence="1">Nucleus</location>
    </subcellularLocation>
</comment>
<dbReference type="Pfam" id="PF00817">
    <property type="entry name" value="IMS"/>
    <property type="match status" value="1"/>
</dbReference>
<feature type="region of interest" description="Disordered" evidence="10">
    <location>
        <begin position="644"/>
        <end position="666"/>
    </location>
</feature>
<dbReference type="GO" id="GO:0007064">
    <property type="term" value="P:mitotic sister chromatid cohesion"/>
    <property type="evidence" value="ECO:0007669"/>
    <property type="project" value="UniProtKB-ARBA"/>
</dbReference>
<dbReference type="GO" id="GO:0003887">
    <property type="term" value="F:DNA-directed DNA polymerase activity"/>
    <property type="evidence" value="ECO:0007669"/>
    <property type="project" value="TreeGrafter"/>
</dbReference>
<proteinExistence type="predicted"/>
<dbReference type="GO" id="GO:0070987">
    <property type="term" value="P:error-free translesion synthesis"/>
    <property type="evidence" value="ECO:0007669"/>
    <property type="project" value="UniProtKB-ARBA"/>
</dbReference>
<evidence type="ECO:0000256" key="2">
    <source>
        <dbReference type="ARBA" id="ARBA00022679"/>
    </source>
</evidence>
<dbReference type="Proteomes" id="UP001164286">
    <property type="component" value="Unassembled WGS sequence"/>
</dbReference>
<feature type="domain" description="UmuC" evidence="11">
    <location>
        <begin position="38"/>
        <end position="309"/>
    </location>
</feature>
<name>A0AA38LUD9_9TREE</name>
<comment type="caution">
    <text evidence="13">The sequence shown here is derived from an EMBL/GenBank/DDBJ whole genome shotgun (WGS) entry which is preliminary data.</text>
</comment>
<dbReference type="PANTHER" id="PTHR45873:SF1">
    <property type="entry name" value="DNA POLYMERASE ETA"/>
    <property type="match status" value="1"/>
</dbReference>
<dbReference type="PIRSF" id="PIRSF036603">
    <property type="entry name" value="DPol_eta"/>
    <property type="match status" value="1"/>
</dbReference>
<dbReference type="PROSITE" id="PS50173">
    <property type="entry name" value="UMUC"/>
    <property type="match status" value="1"/>
</dbReference>
<dbReference type="PROSITE" id="PS51907">
    <property type="entry name" value="ZF_UBZ3"/>
    <property type="match status" value="1"/>
</dbReference>
<dbReference type="Pfam" id="PF11799">
    <property type="entry name" value="IMS_C"/>
    <property type="match status" value="1"/>
</dbReference>
<dbReference type="Gene3D" id="3.40.1170.60">
    <property type="match status" value="1"/>
</dbReference>
<dbReference type="InterPro" id="IPR041298">
    <property type="entry name" value="UBZ3"/>
</dbReference>
<accession>A0AA38LUD9</accession>
<dbReference type="GO" id="GO:0009314">
    <property type="term" value="P:response to radiation"/>
    <property type="evidence" value="ECO:0007669"/>
    <property type="project" value="TreeGrafter"/>
</dbReference>
<keyword evidence="4" id="KW-0227">DNA damage</keyword>
<dbReference type="GO" id="GO:0005657">
    <property type="term" value="C:replication fork"/>
    <property type="evidence" value="ECO:0007669"/>
    <property type="project" value="UniProtKB-ARBA"/>
</dbReference>
<dbReference type="Pfam" id="PF21704">
    <property type="entry name" value="POLH-Rev1_HhH"/>
    <property type="match status" value="1"/>
</dbReference>
<dbReference type="InterPro" id="IPR017961">
    <property type="entry name" value="DNA_pol_Y-fam_little_finger"/>
</dbReference>
<feature type="compositionally biased region" description="Low complexity" evidence="10">
    <location>
        <begin position="647"/>
        <end position="663"/>
    </location>
</feature>
<dbReference type="GeneID" id="77731601"/>
<evidence type="ECO:0000256" key="5">
    <source>
        <dbReference type="ARBA" id="ARBA00022771"/>
    </source>
</evidence>
<dbReference type="EMBL" id="JAKWFO010000004">
    <property type="protein sequence ID" value="KAI9637467.1"/>
    <property type="molecule type" value="Genomic_DNA"/>
</dbReference>
<dbReference type="InterPro" id="IPR052230">
    <property type="entry name" value="DNA_polymerase_eta"/>
</dbReference>
<dbReference type="Gene3D" id="3.30.70.270">
    <property type="match status" value="1"/>
</dbReference>
<evidence type="ECO:0000256" key="1">
    <source>
        <dbReference type="ARBA" id="ARBA00004123"/>
    </source>
</evidence>
<keyword evidence="7" id="KW-0234">DNA repair</keyword>
<dbReference type="Gene3D" id="3.30.1490.100">
    <property type="entry name" value="DNA polymerase, Y-family, little finger domain"/>
    <property type="match status" value="1"/>
</dbReference>
<keyword evidence="5" id="KW-0863">Zinc-finger</keyword>
<dbReference type="RefSeq" id="XP_052947244.1">
    <property type="nucleotide sequence ID" value="XM_053092396.1"/>
</dbReference>